<keyword evidence="2" id="KW-1185">Reference proteome</keyword>
<protein>
    <submittedName>
        <fullName evidence="1">Uncharacterized protein</fullName>
    </submittedName>
</protein>
<sequence length="153" mass="17602">MSKIVKHVKVKSKFDCGWQCSLQPDEEQKIEDIGYVLFEDGNGFILAKVDRWCDVREEAEKSLLQEWRLRFSHVREFGSHAKDLLDFCKPSLSSGELETLDRHAKSGTKRPAGDVERTLAVDMDEARVAVARYYHLNPKQIEVILRSSGEIHQ</sequence>
<evidence type="ECO:0000313" key="2">
    <source>
        <dbReference type="Proteomes" id="UP000614982"/>
    </source>
</evidence>
<organism evidence="1 2">
    <name type="scientific">Pseudomonas cichorii</name>
    <dbReference type="NCBI Taxonomy" id="36746"/>
    <lineage>
        <taxon>Bacteria</taxon>
        <taxon>Pseudomonadati</taxon>
        <taxon>Pseudomonadota</taxon>
        <taxon>Gammaproteobacteria</taxon>
        <taxon>Pseudomonadales</taxon>
        <taxon>Pseudomonadaceae</taxon>
        <taxon>Pseudomonas</taxon>
    </lineage>
</organism>
<name>A0ABQ1DIG0_PSECI</name>
<dbReference type="RefSeq" id="WP_025261067.1">
    <property type="nucleotide sequence ID" value="NZ_BLWA01000002.1"/>
</dbReference>
<comment type="caution">
    <text evidence="1">The sequence shown here is derived from an EMBL/GenBank/DDBJ whole genome shotgun (WGS) entry which is preliminary data.</text>
</comment>
<dbReference type="EMBL" id="BLWA01000002">
    <property type="protein sequence ID" value="GFM90782.1"/>
    <property type="molecule type" value="Genomic_DNA"/>
</dbReference>
<proteinExistence type="predicted"/>
<dbReference type="Proteomes" id="UP000614982">
    <property type="component" value="Unassembled WGS sequence"/>
</dbReference>
<evidence type="ECO:0000313" key="1">
    <source>
        <dbReference type="EMBL" id="GFM90782.1"/>
    </source>
</evidence>
<gene>
    <name evidence="1" type="ORF">PSCICP_07540</name>
</gene>
<accession>A0ABQ1DIG0</accession>
<dbReference type="GeneID" id="45543520"/>
<reference evidence="1 2" key="1">
    <citation type="submission" date="2020-05" db="EMBL/GenBank/DDBJ databases">
        <title>Genetic diversity of Pseudomonas cichorii.</title>
        <authorList>
            <person name="Tani S."/>
            <person name="Yagi H."/>
            <person name="Hashimoto S."/>
            <person name="Iiyama K."/>
            <person name="Furuya N."/>
        </authorList>
    </citation>
    <scope>NUCLEOTIDE SEQUENCE [LARGE SCALE GENOMIC DNA]</scope>
    <source>
        <strain evidence="1 2">LMG 2162</strain>
    </source>
</reference>